<keyword evidence="2" id="KW-1003">Cell membrane</keyword>
<feature type="transmembrane region" description="Helical" evidence="6">
    <location>
        <begin position="199"/>
        <end position="221"/>
    </location>
</feature>
<organism evidence="7 8">
    <name type="scientific">Ktedonobacter robiniae</name>
    <dbReference type="NCBI Taxonomy" id="2778365"/>
    <lineage>
        <taxon>Bacteria</taxon>
        <taxon>Bacillati</taxon>
        <taxon>Chloroflexota</taxon>
        <taxon>Ktedonobacteria</taxon>
        <taxon>Ktedonobacterales</taxon>
        <taxon>Ktedonobacteraceae</taxon>
        <taxon>Ktedonobacter</taxon>
    </lineage>
</organism>
<feature type="transmembrane region" description="Helical" evidence="6">
    <location>
        <begin position="133"/>
        <end position="152"/>
    </location>
</feature>
<evidence type="ECO:0000256" key="2">
    <source>
        <dbReference type="ARBA" id="ARBA00022475"/>
    </source>
</evidence>
<accession>A0ABQ3V3J8</accession>
<evidence type="ECO:0000256" key="6">
    <source>
        <dbReference type="SAM" id="Phobius"/>
    </source>
</evidence>
<dbReference type="CDD" id="cd16914">
    <property type="entry name" value="EcfT"/>
    <property type="match status" value="1"/>
</dbReference>
<dbReference type="InterPro" id="IPR051611">
    <property type="entry name" value="ECF_transporter_component"/>
</dbReference>
<feature type="transmembrane region" description="Helical" evidence="6">
    <location>
        <begin position="37"/>
        <end position="56"/>
    </location>
</feature>
<evidence type="ECO:0008006" key="9">
    <source>
        <dbReference type="Google" id="ProtNLM"/>
    </source>
</evidence>
<keyword evidence="4 6" id="KW-1133">Transmembrane helix</keyword>
<proteinExistence type="predicted"/>
<keyword evidence="3 6" id="KW-0812">Transmembrane</keyword>
<evidence type="ECO:0000256" key="5">
    <source>
        <dbReference type="ARBA" id="ARBA00023136"/>
    </source>
</evidence>
<keyword evidence="8" id="KW-1185">Reference proteome</keyword>
<dbReference type="PANTHER" id="PTHR34857">
    <property type="entry name" value="SLL0384 PROTEIN"/>
    <property type="match status" value="1"/>
</dbReference>
<feature type="transmembrane region" description="Helical" evidence="6">
    <location>
        <begin position="93"/>
        <end position="113"/>
    </location>
</feature>
<dbReference type="PANTHER" id="PTHR34857:SF2">
    <property type="entry name" value="SLL0384 PROTEIN"/>
    <property type="match status" value="1"/>
</dbReference>
<keyword evidence="5 6" id="KW-0472">Membrane</keyword>
<evidence type="ECO:0000313" key="7">
    <source>
        <dbReference type="EMBL" id="GHO59527.1"/>
    </source>
</evidence>
<feature type="transmembrane region" description="Helical" evidence="6">
    <location>
        <begin position="157"/>
        <end position="179"/>
    </location>
</feature>
<evidence type="ECO:0000256" key="3">
    <source>
        <dbReference type="ARBA" id="ARBA00022692"/>
    </source>
</evidence>
<reference evidence="7 8" key="1">
    <citation type="journal article" date="2021" name="Int. J. Syst. Evol. Microbiol.">
        <title>Reticulibacter mediterranei gen. nov., sp. nov., within the new family Reticulibacteraceae fam. nov., and Ktedonospora formicarum gen. nov., sp. nov., Ktedonobacter robiniae sp. nov., Dictyobacter formicarum sp. nov. and Dictyobacter arantiisoli sp. nov., belonging to the class Ktedonobacteria.</title>
        <authorList>
            <person name="Yabe S."/>
            <person name="Zheng Y."/>
            <person name="Wang C.M."/>
            <person name="Sakai Y."/>
            <person name="Abe K."/>
            <person name="Yokota A."/>
            <person name="Donadio S."/>
            <person name="Cavaletti L."/>
            <person name="Monciardini P."/>
        </authorList>
    </citation>
    <scope>NUCLEOTIDE SEQUENCE [LARGE SCALE GENOMIC DNA]</scope>
    <source>
        <strain evidence="7 8">SOSP1-30</strain>
    </source>
</reference>
<dbReference type="Proteomes" id="UP000654345">
    <property type="component" value="Unassembled WGS sequence"/>
</dbReference>
<name>A0ABQ3V3J8_9CHLR</name>
<evidence type="ECO:0000256" key="1">
    <source>
        <dbReference type="ARBA" id="ARBA00004141"/>
    </source>
</evidence>
<protein>
    <recommendedName>
        <fullName evidence="9">Energy-coupling factor transporter transmembrane protein EcfT</fullName>
    </recommendedName>
</protein>
<evidence type="ECO:0000256" key="4">
    <source>
        <dbReference type="ARBA" id="ARBA00022989"/>
    </source>
</evidence>
<sequence>MKGSKGLRTPLPIFMDVPPGRRYVRSFIFSRRVNAPFARFHLLVRFLLVICISIVQLRAIDVARPDPLAAALLSLLSLAMFLGSGMHSRVARIYVLLTIPTLISLFSTWIVFNPVPGRVTLLEAPVYSGHLDLGISTWFLLWLGLTLGYFLWTRKVILGLVLAALFTFIGSHFLALPTWTFAQVPFFHPLTLLVSDHGLLIALTKVLGYSGLIFSTIALVVSSRDAELIGALRQLRVPQPVIFFISTVFRALDLALVDYQTIHQAQLARAINARPRSFLRQLSDLASISVPLIAVMIRRSGEIGDALMARGYRINQVTNDFYETQPWSVMDWSAIVLCLLLFYLSFGTHFNLTALLWPAILV</sequence>
<comment type="caution">
    <text evidence="7">The sequence shown here is derived from an EMBL/GenBank/DDBJ whole genome shotgun (WGS) entry which is preliminary data.</text>
</comment>
<dbReference type="EMBL" id="BNJG01000003">
    <property type="protein sequence ID" value="GHO59527.1"/>
    <property type="molecule type" value="Genomic_DNA"/>
</dbReference>
<dbReference type="InterPro" id="IPR003339">
    <property type="entry name" value="ABC/ECF_trnsptr_transmembrane"/>
</dbReference>
<comment type="subcellular location">
    <subcellularLocation>
        <location evidence="1">Membrane</location>
        <topology evidence="1">Multi-pass membrane protein</topology>
    </subcellularLocation>
</comment>
<feature type="transmembrane region" description="Helical" evidence="6">
    <location>
        <begin position="332"/>
        <end position="357"/>
    </location>
</feature>
<evidence type="ECO:0000313" key="8">
    <source>
        <dbReference type="Proteomes" id="UP000654345"/>
    </source>
</evidence>
<feature type="transmembrane region" description="Helical" evidence="6">
    <location>
        <begin position="68"/>
        <end position="86"/>
    </location>
</feature>
<gene>
    <name evidence="7" type="ORF">KSB_80020</name>
</gene>
<dbReference type="Pfam" id="PF02361">
    <property type="entry name" value="CbiQ"/>
    <property type="match status" value="1"/>
</dbReference>
<dbReference type="RefSeq" id="WP_201375705.1">
    <property type="nucleotide sequence ID" value="NZ_BNJG01000003.1"/>
</dbReference>